<reference evidence="4" key="1">
    <citation type="submission" date="2015-10" db="EMBL/GenBank/DDBJ databases">
        <authorList>
            <person name="Gilbert D.G."/>
        </authorList>
    </citation>
    <scope>NUCLEOTIDE SEQUENCE</scope>
</reference>
<dbReference type="SUPFAM" id="SSF51735">
    <property type="entry name" value="NAD(P)-binding Rossmann-fold domains"/>
    <property type="match status" value="1"/>
</dbReference>
<feature type="domain" description="3-hydroxyacyl-CoA dehydrogenase NAD binding" evidence="3">
    <location>
        <begin position="11"/>
        <end position="185"/>
    </location>
</feature>
<dbReference type="InterPro" id="IPR036291">
    <property type="entry name" value="NAD(P)-bd_dom_sf"/>
</dbReference>
<dbReference type="InterPro" id="IPR008927">
    <property type="entry name" value="6-PGluconate_DH-like_C_sf"/>
</dbReference>
<evidence type="ECO:0000313" key="4">
    <source>
        <dbReference type="EMBL" id="CUS52501.1"/>
    </source>
</evidence>
<evidence type="ECO:0000259" key="2">
    <source>
        <dbReference type="Pfam" id="PF00725"/>
    </source>
</evidence>
<dbReference type="SUPFAM" id="SSF48179">
    <property type="entry name" value="6-phosphogluconate dehydrogenase C-terminal domain-like"/>
    <property type="match status" value="1"/>
</dbReference>
<accession>A0A170PRE4</accession>
<dbReference type="GO" id="GO:0070403">
    <property type="term" value="F:NAD+ binding"/>
    <property type="evidence" value="ECO:0007669"/>
    <property type="project" value="InterPro"/>
</dbReference>
<evidence type="ECO:0000256" key="1">
    <source>
        <dbReference type="ARBA" id="ARBA00023002"/>
    </source>
</evidence>
<organism evidence="4">
    <name type="scientific">hydrothermal vent metagenome</name>
    <dbReference type="NCBI Taxonomy" id="652676"/>
    <lineage>
        <taxon>unclassified sequences</taxon>
        <taxon>metagenomes</taxon>
        <taxon>ecological metagenomes</taxon>
    </lineage>
</organism>
<dbReference type="InterPro" id="IPR013328">
    <property type="entry name" value="6PGD_dom2"/>
</dbReference>
<feature type="domain" description="3-hydroxyacyl-CoA dehydrogenase C-terminal" evidence="2">
    <location>
        <begin position="191"/>
        <end position="259"/>
    </location>
</feature>
<dbReference type="Gene3D" id="3.40.50.720">
    <property type="entry name" value="NAD(P)-binding Rossmann-like Domain"/>
    <property type="match status" value="1"/>
</dbReference>
<protein>
    <submittedName>
        <fullName evidence="4">3-hydroxyacyl-CoA dehydrogenase</fullName>
        <ecNumber evidence="4">1.1.1.35</ecNumber>
    </submittedName>
</protein>
<dbReference type="GO" id="GO:0006631">
    <property type="term" value="P:fatty acid metabolic process"/>
    <property type="evidence" value="ECO:0007669"/>
    <property type="project" value="InterPro"/>
</dbReference>
<dbReference type="InterPro" id="IPR006176">
    <property type="entry name" value="3-OHacyl-CoA_DH_NAD-bd"/>
</dbReference>
<name>A0A170PRE4_9ZZZZ</name>
<sequence>MNTIKPQDVRQVACVGAGTIGSGWAAYFLSRGMEVIASDPAPDAETGLRNNIDDAWPKLERLGLSPGASRERLRFTEDVERAVADADFIQESAPDDETLKIELIRQIDAACRSDVVIASSSSKFLPSRLASGCSHPERVVVGHPFVPAYLVPLVEVVGSALTPTEILDWAVDFYRLVGKRPLKLKKEIEAYIANRLQHAIYLEALSLVEQGICDYSDIDDAVTWGPGLRWAVQGPVLHRHLGGGKGGVRHMIDHFGWNGVAGGEGEFIEAVERRWGHVAIAELESWRDDNLLAILEGLTPPPQQ</sequence>
<evidence type="ECO:0000259" key="3">
    <source>
        <dbReference type="Pfam" id="PF02737"/>
    </source>
</evidence>
<dbReference type="Pfam" id="PF00725">
    <property type="entry name" value="3HCDH"/>
    <property type="match status" value="1"/>
</dbReference>
<dbReference type="Pfam" id="PF02737">
    <property type="entry name" value="3HCDH_N"/>
    <property type="match status" value="1"/>
</dbReference>
<dbReference type="EMBL" id="CZRL01000082">
    <property type="protein sequence ID" value="CUS52501.1"/>
    <property type="molecule type" value="Genomic_DNA"/>
</dbReference>
<dbReference type="AlphaFoldDB" id="A0A170PRE4"/>
<proteinExistence type="predicted"/>
<dbReference type="InterPro" id="IPR006108">
    <property type="entry name" value="3HC_DH_C"/>
</dbReference>
<dbReference type="EC" id="1.1.1.35" evidence="4"/>
<keyword evidence="1 4" id="KW-0560">Oxidoreductase</keyword>
<dbReference type="PANTHER" id="PTHR48075">
    <property type="entry name" value="3-HYDROXYACYL-COA DEHYDROGENASE FAMILY PROTEIN"/>
    <property type="match status" value="1"/>
</dbReference>
<dbReference type="PANTHER" id="PTHR48075:SF5">
    <property type="entry name" value="3-HYDROXYBUTYRYL-COA DEHYDROGENASE"/>
    <property type="match status" value="1"/>
</dbReference>
<dbReference type="GO" id="GO:0003857">
    <property type="term" value="F:(3S)-3-hydroxyacyl-CoA dehydrogenase (NAD+) activity"/>
    <property type="evidence" value="ECO:0007669"/>
    <property type="project" value="UniProtKB-EC"/>
</dbReference>
<gene>
    <name evidence="4" type="ORF">MGWOODY_XGa2607</name>
</gene>
<dbReference type="Gene3D" id="1.10.1040.10">
    <property type="entry name" value="N-(1-d-carboxylethyl)-l-norvaline Dehydrogenase, domain 2"/>
    <property type="match status" value="1"/>
</dbReference>